<dbReference type="Proteomes" id="UP001596378">
    <property type="component" value="Unassembled WGS sequence"/>
</dbReference>
<accession>A0ABW2FA17</accession>
<protein>
    <submittedName>
        <fullName evidence="2">Uncharacterized protein</fullName>
    </submittedName>
</protein>
<keyword evidence="1" id="KW-0812">Transmembrane</keyword>
<evidence type="ECO:0000256" key="1">
    <source>
        <dbReference type="SAM" id="Phobius"/>
    </source>
</evidence>
<evidence type="ECO:0000313" key="3">
    <source>
        <dbReference type="Proteomes" id="UP001596378"/>
    </source>
</evidence>
<gene>
    <name evidence="2" type="ORF">ACFQMJ_16115</name>
</gene>
<dbReference type="RefSeq" id="WP_378046208.1">
    <property type="nucleotide sequence ID" value="NZ_JBHMDN010000010.1"/>
</dbReference>
<keyword evidence="3" id="KW-1185">Reference proteome</keyword>
<evidence type="ECO:0000313" key="2">
    <source>
        <dbReference type="EMBL" id="MFC7150052.1"/>
    </source>
</evidence>
<organism evidence="2 3">
    <name type="scientific">Cohnella cellulosilytica</name>
    <dbReference type="NCBI Taxonomy" id="986710"/>
    <lineage>
        <taxon>Bacteria</taxon>
        <taxon>Bacillati</taxon>
        <taxon>Bacillota</taxon>
        <taxon>Bacilli</taxon>
        <taxon>Bacillales</taxon>
        <taxon>Paenibacillaceae</taxon>
        <taxon>Cohnella</taxon>
    </lineage>
</organism>
<feature type="transmembrane region" description="Helical" evidence="1">
    <location>
        <begin position="22"/>
        <end position="46"/>
    </location>
</feature>
<reference evidence="3" key="1">
    <citation type="journal article" date="2019" name="Int. J. Syst. Evol. Microbiol.">
        <title>The Global Catalogue of Microorganisms (GCM) 10K type strain sequencing project: providing services to taxonomists for standard genome sequencing and annotation.</title>
        <authorList>
            <consortium name="The Broad Institute Genomics Platform"/>
            <consortium name="The Broad Institute Genome Sequencing Center for Infectious Disease"/>
            <person name="Wu L."/>
            <person name="Ma J."/>
        </authorList>
    </citation>
    <scope>NUCLEOTIDE SEQUENCE [LARGE SCALE GENOMIC DNA]</scope>
    <source>
        <strain evidence="3">KCTC 12907</strain>
    </source>
</reference>
<proteinExistence type="predicted"/>
<dbReference type="EMBL" id="JBHTAI010000009">
    <property type="protein sequence ID" value="MFC7150052.1"/>
    <property type="molecule type" value="Genomic_DNA"/>
</dbReference>
<keyword evidence="1" id="KW-0472">Membrane</keyword>
<sequence length="274" mass="31768">MEACAGDEVQTMLRNIPKTEKVFYLIYMAWIVLLLLQYLSGGILMIVLFPIFWLYLAFIPFSIIFSILLFLDGETWISRQRVGALLFLLPSMFLFVFPFIGHQFKIYTSSPTDELIKSYIQTEQLGGPFDIDTSLPFTRYDKEEKVLELKIRIDPEKYLEHYNTAPYVLEASAARPFISRLSHNYLSVPSRISTVTKVPKTIIVKGYWGEEPVLTGYFTRGLKEYKLVEPYPQLALVGSQGIWYLEYESNGIRNRVMIERVEGGDFKVDLSTYR</sequence>
<feature type="transmembrane region" description="Helical" evidence="1">
    <location>
        <begin position="52"/>
        <end position="71"/>
    </location>
</feature>
<keyword evidence="1" id="KW-1133">Transmembrane helix</keyword>
<comment type="caution">
    <text evidence="2">The sequence shown here is derived from an EMBL/GenBank/DDBJ whole genome shotgun (WGS) entry which is preliminary data.</text>
</comment>
<name>A0ABW2FA17_9BACL</name>
<feature type="transmembrane region" description="Helical" evidence="1">
    <location>
        <begin position="83"/>
        <end position="101"/>
    </location>
</feature>